<name>A0A2A9M6G2_BESBE</name>
<dbReference type="KEGG" id="bbes:BESB_077560"/>
<evidence type="ECO:0000256" key="2">
    <source>
        <dbReference type="SAM" id="Coils"/>
    </source>
</evidence>
<feature type="region of interest" description="Disordered" evidence="3">
    <location>
        <begin position="373"/>
        <end position="413"/>
    </location>
</feature>
<accession>A0A2A9M6G2</accession>
<dbReference type="VEuPathDB" id="ToxoDB:BESB_077560"/>
<evidence type="ECO:0000256" key="1">
    <source>
        <dbReference type="ARBA" id="ARBA00023054"/>
    </source>
</evidence>
<dbReference type="InterPro" id="IPR039986">
    <property type="entry name" value="CFAP210"/>
</dbReference>
<feature type="region of interest" description="Disordered" evidence="3">
    <location>
        <begin position="497"/>
        <end position="529"/>
    </location>
</feature>
<keyword evidence="1 2" id="KW-0175">Coiled coil</keyword>
<feature type="compositionally biased region" description="Basic and acidic residues" evidence="3">
    <location>
        <begin position="61"/>
        <end position="72"/>
    </location>
</feature>
<dbReference type="RefSeq" id="XP_029217548.1">
    <property type="nucleotide sequence ID" value="XM_029366117.1"/>
</dbReference>
<dbReference type="GeneID" id="40312682"/>
<dbReference type="OrthoDB" id="331765at2759"/>
<dbReference type="EMBL" id="NWUJ01000008">
    <property type="protein sequence ID" value="PFH33539.1"/>
    <property type="molecule type" value="Genomic_DNA"/>
</dbReference>
<organism evidence="5 6">
    <name type="scientific">Besnoitia besnoiti</name>
    <name type="common">Apicomplexan protozoan</name>
    <dbReference type="NCBI Taxonomy" id="94643"/>
    <lineage>
        <taxon>Eukaryota</taxon>
        <taxon>Sar</taxon>
        <taxon>Alveolata</taxon>
        <taxon>Apicomplexa</taxon>
        <taxon>Conoidasida</taxon>
        <taxon>Coccidia</taxon>
        <taxon>Eucoccidiorida</taxon>
        <taxon>Eimeriorina</taxon>
        <taxon>Sarcocystidae</taxon>
        <taxon>Besnoitia</taxon>
    </lineage>
</organism>
<dbReference type="Pfam" id="PF13868">
    <property type="entry name" value="TPH"/>
    <property type="match status" value="1"/>
</dbReference>
<feature type="region of interest" description="Disordered" evidence="3">
    <location>
        <begin position="50"/>
        <end position="72"/>
    </location>
</feature>
<dbReference type="AlphaFoldDB" id="A0A2A9M6G2"/>
<proteinExistence type="predicted"/>
<feature type="compositionally biased region" description="Basic and acidic residues" evidence="3">
    <location>
        <begin position="218"/>
        <end position="230"/>
    </location>
</feature>
<dbReference type="PANTHER" id="PTHR28663:SF1">
    <property type="entry name" value="CILIA- AND FLAGELLA- ASSOCIATED PROTEIN 210"/>
    <property type="match status" value="1"/>
</dbReference>
<evidence type="ECO:0000313" key="6">
    <source>
        <dbReference type="Proteomes" id="UP000224006"/>
    </source>
</evidence>
<comment type="caution">
    <text evidence="5">The sequence shown here is derived from an EMBL/GenBank/DDBJ whole genome shotgun (WGS) entry which is preliminary data.</text>
</comment>
<dbReference type="STRING" id="94643.A0A2A9M6G2"/>
<feature type="compositionally biased region" description="Basic and acidic residues" evidence="3">
    <location>
        <begin position="186"/>
        <end position="208"/>
    </location>
</feature>
<gene>
    <name evidence="5" type="ORF">BESB_077560</name>
</gene>
<feature type="region of interest" description="Disordered" evidence="3">
    <location>
        <begin position="184"/>
        <end position="230"/>
    </location>
</feature>
<feature type="coiled-coil region" evidence="2">
    <location>
        <begin position="275"/>
        <end position="336"/>
    </location>
</feature>
<feature type="domain" description="Trichohyalin-plectin-homology" evidence="4">
    <location>
        <begin position="244"/>
        <end position="474"/>
    </location>
</feature>
<dbReference type="Proteomes" id="UP000224006">
    <property type="component" value="Chromosome VII"/>
</dbReference>
<evidence type="ECO:0000259" key="4">
    <source>
        <dbReference type="Pfam" id="PF13868"/>
    </source>
</evidence>
<evidence type="ECO:0000256" key="3">
    <source>
        <dbReference type="SAM" id="MobiDB-lite"/>
    </source>
</evidence>
<sequence>MAAYRGHVPEVSLTSGVSLAFHGKCGQPDLKAQQQRESVLTEADIRKIKELLSGDTTSPRKAADAEKRRQDHAQSMKRVQKWANTVHSNLAKRRQLNAKRLADEEAARVVADEAEAVLKHQRRLEVVRRAKAMLAADNERQRALKTALMRRDWLEGLQEQKKWKQQLAQLDAVREAHFGAVLAHAESQKEARDTRDHEEKNTKMKELQAGRQLQFSEAHQRRAREKEEREEMGKLIRENCRRDRELIEAQEEQKRLKHREQQRAMMRQLDEAIRLDRHRRESERLEEEAAMSQAAVYEKRQAMVKERETHLRQEEAKARETRIQDMSRRLEKLLAEEAQRLTRDVEIQQAKEAARADAEKQKREEQYRLMAQDRAAQVERKREHAQRQREADADLTRSHLEASKREEEKELRTAEERKRAMRDVAEIQKQQMFEKKQQRLQERNEEKRTFNEAFKELVQQEESVDALAAHCVENAIQAGQSPDPIVATMNRFLITSGARPSRKASQMKSSNIFNLHVGPSDSEEESLRR</sequence>
<evidence type="ECO:0000313" key="5">
    <source>
        <dbReference type="EMBL" id="PFH33539.1"/>
    </source>
</evidence>
<keyword evidence="6" id="KW-1185">Reference proteome</keyword>
<protein>
    <recommendedName>
        <fullName evidence="4">Trichohyalin-plectin-homology domain-containing protein</fullName>
    </recommendedName>
</protein>
<feature type="compositionally biased region" description="Basic and acidic residues" evidence="3">
    <location>
        <begin position="376"/>
        <end position="413"/>
    </location>
</feature>
<dbReference type="InterPro" id="IPR043597">
    <property type="entry name" value="TPH_dom"/>
</dbReference>
<reference evidence="5 6" key="1">
    <citation type="submission" date="2017-09" db="EMBL/GenBank/DDBJ databases">
        <title>Genome sequencing of Besnoitia besnoiti strain Bb-Ger1.</title>
        <authorList>
            <person name="Schares G."/>
            <person name="Venepally P."/>
            <person name="Lorenzi H.A."/>
        </authorList>
    </citation>
    <scope>NUCLEOTIDE SEQUENCE [LARGE SCALE GENOMIC DNA]</scope>
    <source>
        <strain evidence="5 6">Bb-Ger1</strain>
    </source>
</reference>
<feature type="compositionally biased region" description="Polar residues" evidence="3">
    <location>
        <begin position="503"/>
        <end position="513"/>
    </location>
</feature>
<dbReference type="PANTHER" id="PTHR28663">
    <property type="entry name" value="COILED-COIL DOMAIN-CONTAINING PROTEIN 173"/>
    <property type="match status" value="1"/>
</dbReference>